<dbReference type="InterPro" id="IPR050523">
    <property type="entry name" value="AKR_Detox_Biosynth"/>
</dbReference>
<feature type="domain" description="NADP-dependent oxidoreductase" evidence="1">
    <location>
        <begin position="16"/>
        <end position="317"/>
    </location>
</feature>
<name>A0ABU9DM64_9BACL</name>
<proteinExistence type="predicted"/>
<dbReference type="Proteomes" id="UP001469365">
    <property type="component" value="Unassembled WGS sequence"/>
</dbReference>
<dbReference type="Gene3D" id="3.20.20.100">
    <property type="entry name" value="NADP-dependent oxidoreductase domain"/>
    <property type="match status" value="1"/>
</dbReference>
<keyword evidence="3" id="KW-1185">Reference proteome</keyword>
<evidence type="ECO:0000313" key="2">
    <source>
        <dbReference type="EMBL" id="MEK8129954.1"/>
    </source>
</evidence>
<gene>
    <name evidence="2" type="ORF">WMW72_18790</name>
</gene>
<comment type="caution">
    <text evidence="2">The sequence shown here is derived from an EMBL/GenBank/DDBJ whole genome shotgun (WGS) entry which is preliminary data.</text>
</comment>
<dbReference type="PANTHER" id="PTHR43364:SF6">
    <property type="entry name" value="OXIDOREDUCTASE-RELATED"/>
    <property type="match status" value="1"/>
</dbReference>
<accession>A0ABU9DM64</accession>
<dbReference type="InterPro" id="IPR020471">
    <property type="entry name" value="AKR"/>
</dbReference>
<dbReference type="PRINTS" id="PR00069">
    <property type="entry name" value="ALDKETRDTASE"/>
</dbReference>
<dbReference type="InterPro" id="IPR036812">
    <property type="entry name" value="NAD(P)_OxRdtase_dom_sf"/>
</dbReference>
<dbReference type="InterPro" id="IPR023210">
    <property type="entry name" value="NADP_OxRdtase_dom"/>
</dbReference>
<dbReference type="CDD" id="cd19752">
    <property type="entry name" value="AKR_unchar"/>
    <property type="match status" value="1"/>
</dbReference>
<dbReference type="SUPFAM" id="SSF51430">
    <property type="entry name" value="NAD(P)-linked oxidoreductase"/>
    <property type="match status" value="1"/>
</dbReference>
<sequence>MHTMKLGHSGIEVSALGLGCLNFGSRTDKETSYRLLDQYVDAGGNFLDTSNNYAFWNEGCIGGESEALLGAWFKERGNRDRIVLATKVGAKPTFAGGGFEHKEGLSRTAIERAIDESLLRLKTDYVDLYYAHIDDGNTPLEETLEAMDGLVRAGKVRALGCSNHWTWRIEKARSISLANGWTSYCCLQQRFTYLRPKPGADFGVQISLNDELLGYLKHHEDFALLAYSPLLNGAYTRSDVALPAQYEGLDSQARLKVLAEVAGETGATLNQVVLAWLYQGIPRTISIIAASRPEQLAENLAAPHLLLSAEQLHRLEQA</sequence>
<protein>
    <submittedName>
        <fullName evidence="2">Aldo/keto reductase</fullName>
    </submittedName>
</protein>
<dbReference type="EMBL" id="JBBPCC010000012">
    <property type="protein sequence ID" value="MEK8129954.1"/>
    <property type="molecule type" value="Genomic_DNA"/>
</dbReference>
<dbReference type="PANTHER" id="PTHR43364">
    <property type="entry name" value="NADH-SPECIFIC METHYLGLYOXAL REDUCTASE-RELATED"/>
    <property type="match status" value="1"/>
</dbReference>
<evidence type="ECO:0000313" key="3">
    <source>
        <dbReference type="Proteomes" id="UP001469365"/>
    </source>
</evidence>
<organism evidence="2 3">
    <name type="scientific">Paenibacillus filicis</name>
    <dbReference type="NCBI Taxonomy" id="669464"/>
    <lineage>
        <taxon>Bacteria</taxon>
        <taxon>Bacillati</taxon>
        <taxon>Bacillota</taxon>
        <taxon>Bacilli</taxon>
        <taxon>Bacillales</taxon>
        <taxon>Paenibacillaceae</taxon>
        <taxon>Paenibacillus</taxon>
    </lineage>
</organism>
<evidence type="ECO:0000259" key="1">
    <source>
        <dbReference type="Pfam" id="PF00248"/>
    </source>
</evidence>
<dbReference type="Pfam" id="PF00248">
    <property type="entry name" value="Aldo_ket_red"/>
    <property type="match status" value="1"/>
</dbReference>
<reference evidence="2 3" key="1">
    <citation type="submission" date="2024-04" db="EMBL/GenBank/DDBJ databases">
        <title>draft genome sequnece of Paenibacillus filicis.</title>
        <authorList>
            <person name="Kim D.-U."/>
        </authorList>
    </citation>
    <scope>NUCLEOTIDE SEQUENCE [LARGE SCALE GENOMIC DNA]</scope>
    <source>
        <strain evidence="2 3">KACC14197</strain>
    </source>
</reference>